<dbReference type="AlphaFoldDB" id="A0A0B5EYY9"/>
<dbReference type="EMBL" id="CP010519">
    <property type="protein sequence ID" value="AJE83826.1"/>
    <property type="molecule type" value="Genomic_DNA"/>
</dbReference>
<organism evidence="1 2">
    <name type="scientific">Streptomyces albus (strain ATCC 21838 / DSM 41398 / FERM P-419 / JCM 4703 / NBRC 107858)</name>
    <dbReference type="NCBI Taxonomy" id="1081613"/>
    <lineage>
        <taxon>Bacteria</taxon>
        <taxon>Bacillati</taxon>
        <taxon>Actinomycetota</taxon>
        <taxon>Actinomycetes</taxon>
        <taxon>Kitasatosporales</taxon>
        <taxon>Streptomycetaceae</taxon>
        <taxon>Streptomyces</taxon>
    </lineage>
</organism>
<proteinExistence type="predicted"/>
<dbReference type="KEGG" id="sals:SLNWT_3450"/>
<keyword evidence="2" id="KW-1185">Reference proteome</keyword>
<protein>
    <submittedName>
        <fullName evidence="1">Uncharacterized protein</fullName>
    </submittedName>
</protein>
<accession>A0A0B5EYY9</accession>
<evidence type="ECO:0000313" key="2">
    <source>
        <dbReference type="Proteomes" id="UP000031523"/>
    </source>
</evidence>
<gene>
    <name evidence="1" type="ORF">SLNWT_3450</name>
</gene>
<name>A0A0B5EYY9_STRA4</name>
<reference evidence="1 2" key="1">
    <citation type="submission" date="2015-01" db="EMBL/GenBank/DDBJ databases">
        <title>Enhanced salinomycin production by adjusting the supply of polyketide extender units in Streptomyce albus DSM 41398.</title>
        <authorList>
            <person name="Lu C."/>
        </authorList>
    </citation>
    <scope>NUCLEOTIDE SEQUENCE [LARGE SCALE GENOMIC DNA]</scope>
    <source>
        <strain evidence="2">ATCC 21838 / DSM 41398 / FERM P-419 / JCM 4703 / NBRC 107858</strain>
    </source>
</reference>
<sequence length="89" mass="9565">MQSDLRPVPGLIVTSLAEKGTFTTMTTAVPPKNLAACPRRHPDVWDPREVTTAPQVVRPDVRGADPLPPEPFAGSDNDAIALLRAIRLA</sequence>
<dbReference type="Proteomes" id="UP000031523">
    <property type="component" value="Chromosome"/>
</dbReference>
<evidence type="ECO:0000313" key="1">
    <source>
        <dbReference type="EMBL" id="AJE83826.1"/>
    </source>
</evidence>